<name>A0A1G8L542_9RHOB</name>
<feature type="transmembrane region" description="Helical" evidence="10">
    <location>
        <begin position="295"/>
        <end position="316"/>
    </location>
</feature>
<dbReference type="GO" id="GO:0042910">
    <property type="term" value="F:xenobiotic transmembrane transporter activity"/>
    <property type="evidence" value="ECO:0007669"/>
    <property type="project" value="InterPro"/>
</dbReference>
<dbReference type="GO" id="GO:1990961">
    <property type="term" value="P:xenobiotic detoxification by transmembrane export across the plasma membrane"/>
    <property type="evidence" value="ECO:0007669"/>
    <property type="project" value="InterPro"/>
</dbReference>
<dbReference type="NCBIfam" id="TIGR00710">
    <property type="entry name" value="efflux_Bcr_CflA"/>
    <property type="match status" value="1"/>
</dbReference>
<protein>
    <recommendedName>
        <fullName evidence="10">Bcr/CflA family efflux transporter</fullName>
    </recommendedName>
</protein>
<keyword evidence="13" id="KW-1185">Reference proteome</keyword>
<evidence type="ECO:0000256" key="4">
    <source>
        <dbReference type="ARBA" id="ARBA00007520"/>
    </source>
</evidence>
<dbReference type="GO" id="GO:0005886">
    <property type="term" value="C:plasma membrane"/>
    <property type="evidence" value="ECO:0007669"/>
    <property type="project" value="UniProtKB-SubCell"/>
</dbReference>
<keyword evidence="10" id="KW-0997">Cell inner membrane</keyword>
<keyword evidence="6" id="KW-1003">Cell membrane</keyword>
<feature type="transmembrane region" description="Helical" evidence="10">
    <location>
        <begin position="322"/>
        <end position="347"/>
    </location>
</feature>
<evidence type="ECO:0000256" key="1">
    <source>
        <dbReference type="ARBA" id="ARBA00003279"/>
    </source>
</evidence>
<dbReference type="PRINTS" id="PR01035">
    <property type="entry name" value="TCRTETA"/>
</dbReference>
<dbReference type="InterPro" id="IPR011701">
    <property type="entry name" value="MFS"/>
</dbReference>
<dbReference type="PROSITE" id="PS50850">
    <property type="entry name" value="MFS"/>
    <property type="match status" value="1"/>
</dbReference>
<feature type="transmembrane region" description="Helical" evidence="10">
    <location>
        <begin position="359"/>
        <end position="381"/>
    </location>
</feature>
<evidence type="ECO:0000256" key="3">
    <source>
        <dbReference type="ARBA" id="ARBA00006236"/>
    </source>
</evidence>
<dbReference type="Gene3D" id="1.20.1720.10">
    <property type="entry name" value="Multidrug resistance protein D"/>
    <property type="match status" value="1"/>
</dbReference>
<feature type="transmembrane region" description="Helical" evidence="10">
    <location>
        <begin position="229"/>
        <end position="247"/>
    </location>
</feature>
<feature type="transmembrane region" description="Helical" evidence="10">
    <location>
        <begin position="30"/>
        <end position="52"/>
    </location>
</feature>
<comment type="similarity">
    <text evidence="3 10">Belongs to the major facilitator superfamily. Bcr/CmlA family.</text>
</comment>
<evidence type="ECO:0000313" key="13">
    <source>
        <dbReference type="Proteomes" id="UP000199340"/>
    </source>
</evidence>
<dbReference type="InterPro" id="IPR005829">
    <property type="entry name" value="Sugar_transporter_CS"/>
</dbReference>
<feature type="transmembrane region" description="Helical" evidence="10">
    <location>
        <begin position="64"/>
        <end position="83"/>
    </location>
</feature>
<dbReference type="PANTHER" id="PTHR43124">
    <property type="entry name" value="PURINE EFFLUX PUMP PBUE"/>
    <property type="match status" value="1"/>
</dbReference>
<evidence type="ECO:0000256" key="7">
    <source>
        <dbReference type="ARBA" id="ARBA00022692"/>
    </source>
</evidence>
<dbReference type="InterPro" id="IPR001958">
    <property type="entry name" value="Tet-R_TetA/multi-R_MdtG-like"/>
</dbReference>
<dbReference type="SUPFAM" id="SSF103473">
    <property type="entry name" value="MFS general substrate transporter"/>
    <property type="match status" value="1"/>
</dbReference>
<evidence type="ECO:0000256" key="2">
    <source>
        <dbReference type="ARBA" id="ARBA00004651"/>
    </source>
</evidence>
<dbReference type="PANTHER" id="PTHR43124:SF3">
    <property type="entry name" value="CHLORAMPHENICOL EFFLUX PUMP RV0191"/>
    <property type="match status" value="1"/>
</dbReference>
<keyword evidence="8 10" id="KW-1133">Transmembrane helix</keyword>
<dbReference type="CDD" id="cd17320">
    <property type="entry name" value="MFS_MdfA_MDR_like"/>
    <property type="match status" value="1"/>
</dbReference>
<evidence type="ECO:0000313" key="12">
    <source>
        <dbReference type="EMBL" id="SDI50824.1"/>
    </source>
</evidence>
<organism evidence="12 13">
    <name type="scientific">Lutimaribacter saemankumensis</name>
    <dbReference type="NCBI Taxonomy" id="490829"/>
    <lineage>
        <taxon>Bacteria</taxon>
        <taxon>Pseudomonadati</taxon>
        <taxon>Pseudomonadota</taxon>
        <taxon>Alphaproteobacteria</taxon>
        <taxon>Rhodobacterales</taxon>
        <taxon>Roseobacteraceae</taxon>
        <taxon>Lutimaribacter</taxon>
    </lineage>
</organism>
<evidence type="ECO:0000256" key="10">
    <source>
        <dbReference type="RuleBase" id="RU365088"/>
    </source>
</evidence>
<evidence type="ECO:0000256" key="8">
    <source>
        <dbReference type="ARBA" id="ARBA00022989"/>
    </source>
</evidence>
<keyword evidence="9 10" id="KW-0472">Membrane</keyword>
<dbReference type="InterPro" id="IPR020846">
    <property type="entry name" value="MFS_dom"/>
</dbReference>
<feature type="transmembrane region" description="Helical" evidence="10">
    <location>
        <begin position="180"/>
        <end position="199"/>
    </location>
</feature>
<feature type="transmembrane region" description="Helical" evidence="10">
    <location>
        <begin position="95"/>
        <end position="114"/>
    </location>
</feature>
<comment type="caution">
    <text evidence="10">Lacks conserved residue(s) required for the propagation of feature annotation.</text>
</comment>
<proteinExistence type="inferred from homology"/>
<dbReference type="PROSITE" id="PS00216">
    <property type="entry name" value="SUGAR_TRANSPORT_1"/>
    <property type="match status" value="1"/>
</dbReference>
<sequence length="416" mass="44318">MDTPKLYAYAYVMSDSPDVRYLDRTTPPHISTLILLAGISALSMNVFLPSLPGMTAYFETEYRLMQLSVAIYLAMNAILQILVGPISDKFGRRPVILGGLTLYLLATLGCILAPNVTVFLMFRMLQAVVAVAMVLSRAVVRDMFTQDRAASMIGYVTMGMAVVPMIGPAIGGLLEELFGWHANFILLFLAGLLVFWLSWRDLGETARESENSLADQFREYPELLKSPRFWGYCMAAAFGSGAFFAYLGGAPFVASNVFGLSPGEMGIYFAAPSIGYFLGNWITGAFAARTGVNRMVLWGTIISTLGMALSLLSSYTGHSSPISFFGFMTLVGVGNGMTIANATAGMLSVRPHLAGTASGLGGAIMIGGGAALSALAGALLVPGAGEFPLIWIMFVTSLLAVIAIAGVIVRERQLGL</sequence>
<feature type="transmembrane region" description="Helical" evidence="10">
    <location>
        <begin position="152"/>
        <end position="174"/>
    </location>
</feature>
<dbReference type="InterPro" id="IPR050189">
    <property type="entry name" value="MFS_Efflux_Transporters"/>
</dbReference>
<keyword evidence="7 10" id="KW-0812">Transmembrane</keyword>
<dbReference type="Pfam" id="PF07690">
    <property type="entry name" value="MFS_1"/>
    <property type="match status" value="1"/>
</dbReference>
<dbReference type="EMBL" id="FNEB01000003">
    <property type="protein sequence ID" value="SDI50824.1"/>
    <property type="molecule type" value="Genomic_DNA"/>
</dbReference>
<comment type="subcellular location">
    <subcellularLocation>
        <location evidence="10">Cell inner membrane</location>
        <topology evidence="10">Multi-pass membrane protein</topology>
    </subcellularLocation>
    <subcellularLocation>
        <location evidence="2">Cell membrane</location>
        <topology evidence="2">Multi-pass membrane protein</topology>
    </subcellularLocation>
</comment>
<gene>
    <name evidence="12" type="ORF">SAMN05421850_103181</name>
</gene>
<evidence type="ECO:0000256" key="5">
    <source>
        <dbReference type="ARBA" id="ARBA00022448"/>
    </source>
</evidence>
<evidence type="ECO:0000256" key="6">
    <source>
        <dbReference type="ARBA" id="ARBA00022475"/>
    </source>
</evidence>
<feature type="transmembrane region" description="Helical" evidence="10">
    <location>
        <begin position="387"/>
        <end position="409"/>
    </location>
</feature>
<comment type="function">
    <text evidence="1">Resistance to tetracycline by an active tetracycline efflux. This is an energy-dependent process that decreases the accumulation of the antibiotic in whole cells. This protein functions as a metal-tetracycline/H(+) antiporter.</text>
</comment>
<dbReference type="STRING" id="490829.SAMN05421850_103181"/>
<keyword evidence="5 10" id="KW-0813">Transport</keyword>
<dbReference type="AlphaFoldDB" id="A0A1G8L542"/>
<reference evidence="12 13" key="1">
    <citation type="submission" date="2016-10" db="EMBL/GenBank/DDBJ databases">
        <authorList>
            <person name="de Groot N.N."/>
        </authorList>
    </citation>
    <scope>NUCLEOTIDE SEQUENCE [LARGE SCALE GENOMIC DNA]</scope>
    <source>
        <strain evidence="12 13">DSM 28010</strain>
    </source>
</reference>
<evidence type="ECO:0000259" key="11">
    <source>
        <dbReference type="PROSITE" id="PS50850"/>
    </source>
</evidence>
<feature type="domain" description="Major facilitator superfamily (MFS) profile" evidence="11">
    <location>
        <begin position="29"/>
        <end position="412"/>
    </location>
</feature>
<comment type="similarity">
    <text evidence="4">Belongs to the major facilitator superfamily. TCR/Tet family.</text>
</comment>
<dbReference type="InterPro" id="IPR036259">
    <property type="entry name" value="MFS_trans_sf"/>
</dbReference>
<feature type="transmembrane region" description="Helical" evidence="10">
    <location>
        <begin position="267"/>
        <end position="288"/>
    </location>
</feature>
<evidence type="ECO:0000256" key="9">
    <source>
        <dbReference type="ARBA" id="ARBA00023136"/>
    </source>
</evidence>
<accession>A0A1G8L542</accession>
<dbReference type="Proteomes" id="UP000199340">
    <property type="component" value="Unassembled WGS sequence"/>
</dbReference>
<dbReference type="InterPro" id="IPR004812">
    <property type="entry name" value="Efflux_drug-R_Bcr/CmlA"/>
</dbReference>